<protein>
    <submittedName>
        <fullName evidence="1">Uncharacterized protein</fullName>
    </submittedName>
</protein>
<evidence type="ECO:0000313" key="2">
    <source>
        <dbReference type="Proteomes" id="UP001243375"/>
    </source>
</evidence>
<dbReference type="EMBL" id="JASBWU010000016">
    <property type="protein sequence ID" value="KAJ9115418.1"/>
    <property type="molecule type" value="Genomic_DNA"/>
</dbReference>
<gene>
    <name evidence="1" type="ORF">QFC22_005175</name>
</gene>
<evidence type="ECO:0000313" key="1">
    <source>
        <dbReference type="EMBL" id="KAJ9115418.1"/>
    </source>
</evidence>
<keyword evidence="2" id="KW-1185">Reference proteome</keyword>
<sequence length="679" mass="73730">MVKKFEEGVFSDLRNLKPGEDASLEKPKRAKHPPVFLPSRARRFSVPHDRLFLDALERDLKREKDGQSPTTEVIGEPARSFRWDPSRSLFEQFAATEPGRSSSASLIEQADPVPGSQPATQTSPLPPASATSLTGCPAAAQTPYEALPQLPLPSGKDYRFQPTTVSLFEGSPAYKQRKKKGARGMPGTGLGKGEIGDTSGLRRGVVGTTSEGDAGADGDGEMDDADGEADDADGEADPDADADAQNEDEEGEEEDSRGEYEESGQESSDTQTYQPSHVPYPAGATYAPMPMSSTAMGPVPQTATPVLDPSVSRYLQGNYGMAPMPGFSTSSASAASLHMDPNNAYNPAYTVPEIDQKPYITQHGGWQVPYLPVLHDPQNYAQSHAYAMAGTSQPLPYAVPVAGNKRTFSQSTQESEYAQDSAGSDSGSAGPPGRMFQCPLETCGRLFKRLEHLKRHVRTHTQERPYTCTYCGKGFSRSDNLTQHVKIHAKAGNRERSRTELTDDEKEMASNVLEGRMDATNGNVMNGVSMAYPIYNSSRGYVTDDPMYGHASNHMGRGRYMAQLRSSMPPPLVPGRPTYYQAMPQEMPYNPVQAQGMYRSTSVNPYLLESSGQSHISAGSSLSRSQTRSPPLQHPNRYPTTIMPERMSTAGVPPNGQQYFTKATSVPDPTLSIDIQHIP</sequence>
<name>A0ACC2WUF7_9TREE</name>
<comment type="caution">
    <text evidence="1">The sequence shown here is derived from an EMBL/GenBank/DDBJ whole genome shotgun (WGS) entry which is preliminary data.</text>
</comment>
<organism evidence="1 2">
    <name type="scientific">Naganishia vaughanmartiniae</name>
    <dbReference type="NCBI Taxonomy" id="1424756"/>
    <lineage>
        <taxon>Eukaryota</taxon>
        <taxon>Fungi</taxon>
        <taxon>Dikarya</taxon>
        <taxon>Basidiomycota</taxon>
        <taxon>Agaricomycotina</taxon>
        <taxon>Tremellomycetes</taxon>
        <taxon>Filobasidiales</taxon>
        <taxon>Filobasidiaceae</taxon>
        <taxon>Naganishia</taxon>
    </lineage>
</organism>
<proteinExistence type="predicted"/>
<accession>A0ACC2WUF7</accession>
<dbReference type="Proteomes" id="UP001243375">
    <property type="component" value="Unassembled WGS sequence"/>
</dbReference>
<reference evidence="1" key="1">
    <citation type="submission" date="2023-04" db="EMBL/GenBank/DDBJ databases">
        <title>Draft Genome sequencing of Naganishia species isolated from polar environments using Oxford Nanopore Technology.</title>
        <authorList>
            <person name="Leo P."/>
            <person name="Venkateswaran K."/>
        </authorList>
    </citation>
    <scope>NUCLEOTIDE SEQUENCE</scope>
    <source>
        <strain evidence="1">MNA-CCFEE 5425</strain>
    </source>
</reference>